<comment type="catalytic activity">
    <reaction evidence="21">
        <text>7,8-dihydropteroate + L-glutamate + ATP = 7,8-dihydrofolate + ADP + phosphate + H(+)</text>
        <dbReference type="Rhea" id="RHEA:23584"/>
        <dbReference type="ChEBI" id="CHEBI:15378"/>
        <dbReference type="ChEBI" id="CHEBI:17839"/>
        <dbReference type="ChEBI" id="CHEBI:29985"/>
        <dbReference type="ChEBI" id="CHEBI:30616"/>
        <dbReference type="ChEBI" id="CHEBI:43474"/>
        <dbReference type="ChEBI" id="CHEBI:57451"/>
        <dbReference type="ChEBI" id="CHEBI:456216"/>
        <dbReference type="EC" id="6.3.2.12"/>
    </reaction>
</comment>
<evidence type="ECO:0000256" key="5">
    <source>
        <dbReference type="ARBA" id="ARBA00008276"/>
    </source>
</evidence>
<keyword evidence="10" id="KW-0479">Metal-binding</keyword>
<dbReference type="PANTHER" id="PTHR11136:SF0">
    <property type="entry name" value="DIHYDROFOLATE SYNTHETASE-RELATED"/>
    <property type="match status" value="1"/>
</dbReference>
<comment type="catalytic activity">
    <reaction evidence="18">
        <text>(6S)-5,6,7,8-tetrahydrofolyl-(gamma-L-Glu)(n) + L-glutamate + ATP = (6S)-5,6,7,8-tetrahydrofolyl-(gamma-L-Glu)(n+1) + ADP + phosphate + H(+)</text>
        <dbReference type="Rhea" id="RHEA:10580"/>
        <dbReference type="Rhea" id="RHEA-COMP:14738"/>
        <dbReference type="Rhea" id="RHEA-COMP:14740"/>
        <dbReference type="ChEBI" id="CHEBI:15378"/>
        <dbReference type="ChEBI" id="CHEBI:29985"/>
        <dbReference type="ChEBI" id="CHEBI:30616"/>
        <dbReference type="ChEBI" id="CHEBI:43474"/>
        <dbReference type="ChEBI" id="CHEBI:141005"/>
        <dbReference type="ChEBI" id="CHEBI:456216"/>
        <dbReference type="EC" id="6.3.2.17"/>
    </reaction>
</comment>
<evidence type="ECO:0000256" key="8">
    <source>
        <dbReference type="ARBA" id="ARBA00019357"/>
    </source>
</evidence>
<name>A0A8T4IGR2_9SPHN</name>
<evidence type="ECO:0000259" key="23">
    <source>
        <dbReference type="Pfam" id="PF02875"/>
    </source>
</evidence>
<comment type="function">
    <text evidence="2">Functions in two distinct reactions of the de novo folate biosynthetic pathway. Catalyzes the addition of a glutamate residue to dihydropteroate (7,8-dihydropteroate or H2Pte) to form dihydrofolate (7,8-dihydrofolate monoglutamate or H2Pte-Glu). Also catalyzes successive additions of L-glutamate to tetrahydrofolate or 10-formyltetrahydrofolate or 5,10-methylenetetrahydrofolate, leading to folylpolyglutamate derivatives.</text>
</comment>
<evidence type="ECO:0000256" key="1">
    <source>
        <dbReference type="ARBA" id="ARBA00001946"/>
    </source>
</evidence>
<dbReference type="InterPro" id="IPR036565">
    <property type="entry name" value="Mur-like_cat_sf"/>
</dbReference>
<evidence type="ECO:0000313" key="25">
    <source>
        <dbReference type="Proteomes" id="UP000676996"/>
    </source>
</evidence>
<evidence type="ECO:0000256" key="4">
    <source>
        <dbReference type="ARBA" id="ARBA00005150"/>
    </source>
</evidence>
<protein>
    <recommendedName>
        <fullName evidence="8">Dihydrofolate synthase/folylpolyglutamate synthase</fullName>
        <ecNumber evidence="6">6.3.2.12</ecNumber>
        <ecNumber evidence="7">6.3.2.17</ecNumber>
    </recommendedName>
    <alternativeName>
        <fullName evidence="17">Folylpoly-gamma-glutamate synthetase-dihydrofolate synthetase</fullName>
    </alternativeName>
    <alternativeName>
        <fullName evidence="15">Folylpolyglutamate synthetase</fullName>
    </alternativeName>
    <alternativeName>
        <fullName evidence="16">Tetrahydrofolylpolyglutamate synthase</fullName>
    </alternativeName>
</protein>
<dbReference type="EC" id="6.3.2.12" evidence="6"/>
<evidence type="ECO:0000256" key="11">
    <source>
        <dbReference type="ARBA" id="ARBA00022741"/>
    </source>
</evidence>
<evidence type="ECO:0000256" key="12">
    <source>
        <dbReference type="ARBA" id="ARBA00022840"/>
    </source>
</evidence>
<keyword evidence="12 22" id="KW-0067">ATP-binding</keyword>
<comment type="similarity">
    <text evidence="5 22">Belongs to the folylpolyglutamate synthase family.</text>
</comment>
<reference evidence="24" key="1">
    <citation type="submission" date="2021-04" db="EMBL/GenBank/DDBJ databases">
        <title>Ouciella asimina sp. nov., isolated from the surface seawater in the hydrothermal field of Okinawa Trough.</title>
        <authorList>
            <person name="Shuang W."/>
        </authorList>
    </citation>
    <scope>NUCLEOTIDE SEQUENCE</scope>
    <source>
        <strain evidence="24">LXI357</strain>
    </source>
</reference>
<dbReference type="EC" id="6.3.2.17" evidence="7"/>
<comment type="catalytic activity">
    <reaction evidence="20">
        <text>(6R)-5,10-methylenetetrahydrofolyl-(gamma-L-Glu)(n) + L-glutamate + ATP = (6R)-5,10-methylenetetrahydrofolyl-(gamma-L-Glu)(n+1) + ADP + phosphate + H(+)</text>
        <dbReference type="Rhea" id="RHEA:51912"/>
        <dbReference type="Rhea" id="RHEA-COMP:13257"/>
        <dbReference type="Rhea" id="RHEA-COMP:13258"/>
        <dbReference type="ChEBI" id="CHEBI:15378"/>
        <dbReference type="ChEBI" id="CHEBI:29985"/>
        <dbReference type="ChEBI" id="CHEBI:30616"/>
        <dbReference type="ChEBI" id="CHEBI:43474"/>
        <dbReference type="ChEBI" id="CHEBI:136572"/>
        <dbReference type="ChEBI" id="CHEBI:456216"/>
        <dbReference type="EC" id="6.3.2.17"/>
    </reaction>
</comment>
<keyword evidence="9 22" id="KW-0436">Ligase</keyword>
<evidence type="ECO:0000256" key="2">
    <source>
        <dbReference type="ARBA" id="ARBA00002714"/>
    </source>
</evidence>
<dbReference type="PANTHER" id="PTHR11136">
    <property type="entry name" value="FOLYLPOLYGLUTAMATE SYNTHASE-RELATED"/>
    <property type="match status" value="1"/>
</dbReference>
<evidence type="ECO:0000256" key="22">
    <source>
        <dbReference type="PIRNR" id="PIRNR001563"/>
    </source>
</evidence>
<comment type="pathway">
    <text evidence="3">Cofactor biosynthesis; tetrahydrofolate biosynthesis; 7,8-dihydrofolate from 2-amino-4-hydroxy-6-hydroxymethyl-7,8-dihydropteridine diphosphate and 4-aminobenzoate: step 2/2.</text>
</comment>
<evidence type="ECO:0000256" key="13">
    <source>
        <dbReference type="ARBA" id="ARBA00022842"/>
    </source>
</evidence>
<keyword evidence="13" id="KW-0460">Magnesium</keyword>
<evidence type="ECO:0000256" key="6">
    <source>
        <dbReference type="ARBA" id="ARBA00013023"/>
    </source>
</evidence>
<dbReference type="InterPro" id="IPR018109">
    <property type="entry name" value="Folylpolyglutamate_synth_CS"/>
</dbReference>
<evidence type="ECO:0000256" key="3">
    <source>
        <dbReference type="ARBA" id="ARBA00004799"/>
    </source>
</evidence>
<accession>A0A8T4IGR2</accession>
<evidence type="ECO:0000256" key="20">
    <source>
        <dbReference type="ARBA" id="ARBA00049035"/>
    </source>
</evidence>
<dbReference type="FunFam" id="3.40.1190.10:FF:000011">
    <property type="entry name" value="Folylpolyglutamate synthase/dihydrofolate synthase"/>
    <property type="match status" value="1"/>
</dbReference>
<dbReference type="GO" id="GO:0005524">
    <property type="term" value="F:ATP binding"/>
    <property type="evidence" value="ECO:0007669"/>
    <property type="project" value="UniProtKB-KW"/>
</dbReference>
<evidence type="ECO:0000256" key="19">
    <source>
        <dbReference type="ARBA" id="ARBA00047808"/>
    </source>
</evidence>
<feature type="domain" description="Mur ligase C-terminal" evidence="23">
    <location>
        <begin position="312"/>
        <end position="424"/>
    </location>
</feature>
<dbReference type="PIRSF" id="PIRSF001563">
    <property type="entry name" value="Folylpolyglu_synth"/>
    <property type="match status" value="1"/>
</dbReference>
<evidence type="ECO:0000256" key="16">
    <source>
        <dbReference type="ARBA" id="ARBA00030592"/>
    </source>
</evidence>
<dbReference type="InterPro" id="IPR001645">
    <property type="entry name" value="Folylpolyglutamate_synth"/>
</dbReference>
<dbReference type="Gene3D" id="3.90.190.20">
    <property type="entry name" value="Mur ligase, C-terminal domain"/>
    <property type="match status" value="1"/>
</dbReference>
<organism evidence="24 25">
    <name type="scientific">Stakelama marina</name>
    <dbReference type="NCBI Taxonomy" id="2826939"/>
    <lineage>
        <taxon>Bacteria</taxon>
        <taxon>Pseudomonadati</taxon>
        <taxon>Pseudomonadota</taxon>
        <taxon>Alphaproteobacteria</taxon>
        <taxon>Sphingomonadales</taxon>
        <taxon>Sphingomonadaceae</taxon>
        <taxon>Stakelama</taxon>
    </lineage>
</organism>
<sequence length="440" mass="46121">MPDHAVSTDAAVQQQLDRLWARGPGADILGLDRITRLLDRLGNPHRNLPPIFHVAGTNGKGSTCAFLRAALEADGRQVHVFTSPHLVRFNERIRLAGKLIEDAALAALLAEVLDRGGDIGASFFEVTTAAAFLAFSRVPADACIIEVGLGGRLDATNVIEHPAACGIAQLGIDHEAFLGSSLTGIAKEKAGIAKARAPLVTLPYPADIAAAVREIADAKQAMLAAGGTDWHFDRTDEQVVVTAPHGEISVPAPRLAGVHQGANLALALVMLRAQTQLAVSDYALKEAATRADWPARMQRLAPGPLTRRLPAGSSVWLDGGHNRAAAAAVSQALAERAAGRRVHLVLGMLSNKDARGLLSPFMTLAESLTAVPVPGHDHHAPDSLTALAESLGIRATATAPDVVSAIDHIAATGESQPLVCILGSLYLAGQVLRENDEHPD</sequence>
<dbReference type="InterPro" id="IPR004101">
    <property type="entry name" value="Mur_ligase_C"/>
</dbReference>
<keyword evidence="14" id="KW-0289">Folate biosynthesis</keyword>
<evidence type="ECO:0000256" key="18">
    <source>
        <dbReference type="ARBA" id="ARBA00047493"/>
    </source>
</evidence>
<comment type="pathway">
    <text evidence="4">Cofactor biosynthesis; tetrahydrofolylpolyglutamate biosynthesis.</text>
</comment>
<dbReference type="GO" id="GO:0046872">
    <property type="term" value="F:metal ion binding"/>
    <property type="evidence" value="ECO:0007669"/>
    <property type="project" value="UniProtKB-KW"/>
</dbReference>
<keyword evidence="25" id="KW-1185">Reference proteome</keyword>
<dbReference type="Proteomes" id="UP000676996">
    <property type="component" value="Unassembled WGS sequence"/>
</dbReference>
<dbReference type="EMBL" id="JAGRQC010000001">
    <property type="protein sequence ID" value="MBR0551406.1"/>
    <property type="molecule type" value="Genomic_DNA"/>
</dbReference>
<dbReference type="GO" id="GO:0008841">
    <property type="term" value="F:dihydrofolate synthase activity"/>
    <property type="evidence" value="ECO:0007669"/>
    <property type="project" value="UniProtKB-EC"/>
</dbReference>
<dbReference type="GO" id="GO:0004326">
    <property type="term" value="F:tetrahydrofolylpolyglutamate synthase activity"/>
    <property type="evidence" value="ECO:0007669"/>
    <property type="project" value="UniProtKB-EC"/>
</dbReference>
<comment type="catalytic activity">
    <reaction evidence="19">
        <text>10-formyltetrahydrofolyl-(gamma-L-Glu)(n) + L-glutamate + ATP = 10-formyltetrahydrofolyl-(gamma-L-Glu)(n+1) + ADP + phosphate + H(+)</text>
        <dbReference type="Rhea" id="RHEA:51904"/>
        <dbReference type="Rhea" id="RHEA-COMP:13088"/>
        <dbReference type="Rhea" id="RHEA-COMP:14300"/>
        <dbReference type="ChEBI" id="CHEBI:15378"/>
        <dbReference type="ChEBI" id="CHEBI:29985"/>
        <dbReference type="ChEBI" id="CHEBI:30616"/>
        <dbReference type="ChEBI" id="CHEBI:43474"/>
        <dbReference type="ChEBI" id="CHEBI:134413"/>
        <dbReference type="ChEBI" id="CHEBI:456216"/>
        <dbReference type="EC" id="6.3.2.17"/>
    </reaction>
</comment>
<dbReference type="GO" id="GO:0046656">
    <property type="term" value="P:folic acid biosynthetic process"/>
    <property type="evidence" value="ECO:0007669"/>
    <property type="project" value="UniProtKB-KW"/>
</dbReference>
<evidence type="ECO:0000256" key="15">
    <source>
        <dbReference type="ARBA" id="ARBA00030048"/>
    </source>
</evidence>
<dbReference type="RefSeq" id="WP_284052685.1">
    <property type="nucleotide sequence ID" value="NZ_JAGRQC010000001.1"/>
</dbReference>
<comment type="caution">
    <text evidence="24">The sequence shown here is derived from an EMBL/GenBank/DDBJ whole genome shotgun (WGS) entry which is preliminary data.</text>
</comment>
<dbReference type="SUPFAM" id="SSF53244">
    <property type="entry name" value="MurD-like peptide ligases, peptide-binding domain"/>
    <property type="match status" value="1"/>
</dbReference>
<evidence type="ECO:0000256" key="9">
    <source>
        <dbReference type="ARBA" id="ARBA00022598"/>
    </source>
</evidence>
<dbReference type="PROSITE" id="PS01012">
    <property type="entry name" value="FOLYLPOLYGLU_SYNT_2"/>
    <property type="match status" value="1"/>
</dbReference>
<evidence type="ECO:0000256" key="21">
    <source>
        <dbReference type="ARBA" id="ARBA00049161"/>
    </source>
</evidence>
<dbReference type="SUPFAM" id="SSF53623">
    <property type="entry name" value="MurD-like peptide ligases, catalytic domain"/>
    <property type="match status" value="1"/>
</dbReference>
<dbReference type="GO" id="GO:0005737">
    <property type="term" value="C:cytoplasm"/>
    <property type="evidence" value="ECO:0007669"/>
    <property type="project" value="TreeGrafter"/>
</dbReference>
<evidence type="ECO:0000256" key="14">
    <source>
        <dbReference type="ARBA" id="ARBA00022909"/>
    </source>
</evidence>
<comment type="cofactor">
    <cofactor evidence="1">
        <name>Mg(2+)</name>
        <dbReference type="ChEBI" id="CHEBI:18420"/>
    </cofactor>
</comment>
<evidence type="ECO:0000256" key="10">
    <source>
        <dbReference type="ARBA" id="ARBA00022723"/>
    </source>
</evidence>
<dbReference type="AlphaFoldDB" id="A0A8T4IGR2"/>
<dbReference type="Gene3D" id="3.40.1190.10">
    <property type="entry name" value="Mur-like, catalytic domain"/>
    <property type="match status" value="1"/>
</dbReference>
<keyword evidence="11 22" id="KW-0547">Nucleotide-binding</keyword>
<dbReference type="InterPro" id="IPR036615">
    <property type="entry name" value="Mur_ligase_C_dom_sf"/>
</dbReference>
<dbReference type="Pfam" id="PF02875">
    <property type="entry name" value="Mur_ligase_C"/>
    <property type="match status" value="1"/>
</dbReference>
<proteinExistence type="inferred from homology"/>
<dbReference type="NCBIfam" id="TIGR01499">
    <property type="entry name" value="folC"/>
    <property type="match status" value="1"/>
</dbReference>
<evidence type="ECO:0000313" key="24">
    <source>
        <dbReference type="EMBL" id="MBR0551406.1"/>
    </source>
</evidence>
<evidence type="ECO:0000256" key="7">
    <source>
        <dbReference type="ARBA" id="ARBA00013025"/>
    </source>
</evidence>
<evidence type="ECO:0000256" key="17">
    <source>
        <dbReference type="ARBA" id="ARBA00032510"/>
    </source>
</evidence>
<gene>
    <name evidence="24" type="ORF">J7S20_02670</name>
</gene>